<keyword evidence="1" id="KW-0812">Transmembrane</keyword>
<dbReference type="RefSeq" id="WP_168672146.1">
    <property type="nucleotide sequence ID" value="NZ_JAAVTK010000002.1"/>
</dbReference>
<evidence type="ECO:0008006" key="4">
    <source>
        <dbReference type="Google" id="ProtNLM"/>
    </source>
</evidence>
<evidence type="ECO:0000313" key="2">
    <source>
        <dbReference type="EMBL" id="NKI88520.1"/>
    </source>
</evidence>
<accession>A0ABX1HE86</accession>
<keyword evidence="1" id="KW-0472">Membrane</keyword>
<feature type="transmembrane region" description="Helical" evidence="1">
    <location>
        <begin position="59"/>
        <end position="78"/>
    </location>
</feature>
<name>A0ABX1HE86_9BACT</name>
<feature type="transmembrane region" description="Helical" evidence="1">
    <location>
        <begin position="27"/>
        <end position="47"/>
    </location>
</feature>
<comment type="caution">
    <text evidence="2">The sequence shown here is derived from an EMBL/GenBank/DDBJ whole genome shotgun (WGS) entry which is preliminary data.</text>
</comment>
<evidence type="ECO:0000256" key="1">
    <source>
        <dbReference type="SAM" id="Phobius"/>
    </source>
</evidence>
<feature type="transmembrane region" description="Helical" evidence="1">
    <location>
        <begin position="90"/>
        <end position="106"/>
    </location>
</feature>
<gene>
    <name evidence="2" type="ORF">HBN54_001107</name>
</gene>
<evidence type="ECO:0000313" key="3">
    <source>
        <dbReference type="Proteomes" id="UP000717634"/>
    </source>
</evidence>
<organism evidence="2 3">
    <name type="scientific">Hymenobacter artigasi</name>
    <dbReference type="NCBI Taxonomy" id="2719616"/>
    <lineage>
        <taxon>Bacteria</taxon>
        <taxon>Pseudomonadati</taxon>
        <taxon>Bacteroidota</taxon>
        <taxon>Cytophagia</taxon>
        <taxon>Cytophagales</taxon>
        <taxon>Hymenobacteraceae</taxon>
        <taxon>Hymenobacter</taxon>
    </lineage>
</organism>
<dbReference type="Proteomes" id="UP000717634">
    <property type="component" value="Unassembled WGS sequence"/>
</dbReference>
<sequence length="111" mass="12220">MFLGSALLYGSYQLNRHWLQIPLPAGLGSYLGDVLFLPLALSLALAAHQMVYGRHATLPGTWVLAAWAGVALWFEGLLPLWSAQAVADPWDVLAYAAGALIFQLWMNKRVR</sequence>
<keyword evidence="3" id="KW-1185">Reference proteome</keyword>
<keyword evidence="1" id="KW-1133">Transmembrane helix</keyword>
<protein>
    <recommendedName>
        <fullName evidence="4">Magnesium citrate secondary transporter</fullName>
    </recommendedName>
</protein>
<proteinExistence type="predicted"/>
<dbReference type="EMBL" id="JAAVTK010000002">
    <property type="protein sequence ID" value="NKI88520.1"/>
    <property type="molecule type" value="Genomic_DNA"/>
</dbReference>
<reference evidence="2 3" key="1">
    <citation type="submission" date="2020-03" db="EMBL/GenBank/DDBJ databases">
        <title>Genomic Encyclopedia of Type Strains, Phase IV (KMG-V): Genome sequencing to study the core and pangenomes of soil and plant-associated prokaryotes.</title>
        <authorList>
            <person name="Whitman W."/>
        </authorList>
    </citation>
    <scope>NUCLEOTIDE SEQUENCE [LARGE SCALE GENOMIC DNA]</scope>
    <source>
        <strain evidence="2 3">1B</strain>
    </source>
</reference>